<feature type="domain" description="REJ" evidence="8">
    <location>
        <begin position="1"/>
        <end position="237"/>
    </location>
</feature>
<feature type="transmembrane region" description="Helical" evidence="7">
    <location>
        <begin position="204"/>
        <end position="229"/>
    </location>
</feature>
<evidence type="ECO:0000256" key="4">
    <source>
        <dbReference type="ARBA" id="ARBA00022737"/>
    </source>
</evidence>
<proteinExistence type="inferred from homology"/>
<dbReference type="GO" id="GO:0006816">
    <property type="term" value="P:calcium ion transport"/>
    <property type="evidence" value="ECO:0007669"/>
    <property type="project" value="TreeGrafter"/>
</dbReference>
<feature type="transmembrane region" description="Helical" evidence="7">
    <location>
        <begin position="177"/>
        <end position="198"/>
    </location>
</feature>
<dbReference type="GO" id="GO:0005886">
    <property type="term" value="C:plasma membrane"/>
    <property type="evidence" value="ECO:0007669"/>
    <property type="project" value="TreeGrafter"/>
</dbReference>
<keyword evidence="4" id="KW-0677">Repeat</keyword>
<keyword evidence="10" id="KW-1185">Reference proteome</keyword>
<name>A0A4W5K583_9TELE</name>
<organism evidence="9 10">
    <name type="scientific">Hucho hucho</name>
    <name type="common">huchen</name>
    <dbReference type="NCBI Taxonomy" id="62062"/>
    <lineage>
        <taxon>Eukaryota</taxon>
        <taxon>Metazoa</taxon>
        <taxon>Chordata</taxon>
        <taxon>Craniata</taxon>
        <taxon>Vertebrata</taxon>
        <taxon>Euteleostomi</taxon>
        <taxon>Actinopterygii</taxon>
        <taxon>Neopterygii</taxon>
        <taxon>Teleostei</taxon>
        <taxon>Protacanthopterygii</taxon>
        <taxon>Salmoniformes</taxon>
        <taxon>Salmonidae</taxon>
        <taxon>Salmoninae</taxon>
        <taxon>Hucho</taxon>
    </lineage>
</organism>
<evidence type="ECO:0000256" key="1">
    <source>
        <dbReference type="ARBA" id="ARBA00004370"/>
    </source>
</evidence>
<keyword evidence="3 7" id="KW-0812">Transmembrane</keyword>
<dbReference type="PROSITE" id="PS51111">
    <property type="entry name" value="REJ"/>
    <property type="match status" value="1"/>
</dbReference>
<dbReference type="InterPro" id="IPR002859">
    <property type="entry name" value="PKD/REJ-like"/>
</dbReference>
<dbReference type="PANTHER" id="PTHR46730">
    <property type="entry name" value="POLYCYSTIN-1"/>
    <property type="match status" value="1"/>
</dbReference>
<evidence type="ECO:0000256" key="6">
    <source>
        <dbReference type="ARBA" id="ARBA00023136"/>
    </source>
</evidence>
<reference evidence="9" key="2">
    <citation type="submission" date="2025-08" db="UniProtKB">
        <authorList>
            <consortium name="Ensembl"/>
        </authorList>
    </citation>
    <scope>IDENTIFICATION</scope>
</reference>
<evidence type="ECO:0000313" key="10">
    <source>
        <dbReference type="Proteomes" id="UP000314982"/>
    </source>
</evidence>
<sequence>MVLSGRIPMVYLECVSCKARSIYKVSQNSYVYLAGTCTNCHHFHRGRWTAVTLRNETLVLDSSSTTTGRDGMNLVLRQGILRDGDSYVFTLHVTDGNMDREGVASITLQPNMPPGGGDCDLRAGGGGEGGPIRTLVDRVHFNCSGRHTLYSTLLCYILLYYILLYYILLYSTIFNSILLYATLLYSTIIYSILLYSILLYSTLFYYTLLCSTVLYSILLYSTLFSYTLLYSTIIYSI</sequence>
<dbReference type="GO" id="GO:0005261">
    <property type="term" value="F:monoatomic cation channel activity"/>
    <property type="evidence" value="ECO:0007669"/>
    <property type="project" value="TreeGrafter"/>
</dbReference>
<evidence type="ECO:0000256" key="7">
    <source>
        <dbReference type="SAM" id="Phobius"/>
    </source>
</evidence>
<reference evidence="9" key="3">
    <citation type="submission" date="2025-09" db="UniProtKB">
        <authorList>
            <consortium name="Ensembl"/>
        </authorList>
    </citation>
    <scope>IDENTIFICATION</scope>
</reference>
<comment type="subcellular location">
    <subcellularLocation>
        <location evidence="1">Membrane</location>
    </subcellularLocation>
</comment>
<comment type="similarity">
    <text evidence="2">Belongs to the polycystin family.</text>
</comment>
<dbReference type="InterPro" id="IPR014010">
    <property type="entry name" value="REJ_dom"/>
</dbReference>
<keyword evidence="6 7" id="KW-0472">Membrane</keyword>
<dbReference type="Ensembl" id="ENSHHUT00000007370.1">
    <property type="protein sequence ID" value="ENSHHUP00000007154.1"/>
    <property type="gene ID" value="ENSHHUG00000004425.1"/>
</dbReference>
<evidence type="ECO:0000256" key="3">
    <source>
        <dbReference type="ARBA" id="ARBA00022692"/>
    </source>
</evidence>
<dbReference type="AlphaFoldDB" id="A0A4W5K583"/>
<dbReference type="Proteomes" id="UP000314982">
    <property type="component" value="Unassembled WGS sequence"/>
</dbReference>
<evidence type="ECO:0000256" key="5">
    <source>
        <dbReference type="ARBA" id="ARBA00022989"/>
    </source>
</evidence>
<feature type="transmembrane region" description="Helical" evidence="7">
    <location>
        <begin position="149"/>
        <end position="170"/>
    </location>
</feature>
<reference evidence="10" key="1">
    <citation type="submission" date="2018-06" db="EMBL/GenBank/DDBJ databases">
        <title>Genome assembly of Danube salmon.</title>
        <authorList>
            <person name="Macqueen D.J."/>
            <person name="Gundappa M.K."/>
        </authorList>
    </citation>
    <scope>NUCLEOTIDE SEQUENCE [LARGE SCALE GENOMIC DNA]</scope>
</reference>
<keyword evidence="5 7" id="KW-1133">Transmembrane helix</keyword>
<evidence type="ECO:0000313" key="9">
    <source>
        <dbReference type="Ensembl" id="ENSHHUP00000007154.1"/>
    </source>
</evidence>
<dbReference type="PANTHER" id="PTHR46730:SF3">
    <property type="entry name" value="POLYCYSTIN-1"/>
    <property type="match status" value="1"/>
</dbReference>
<accession>A0A4W5K583</accession>
<dbReference type="Pfam" id="PF02010">
    <property type="entry name" value="REJ"/>
    <property type="match status" value="1"/>
</dbReference>
<protein>
    <recommendedName>
        <fullName evidence="8">REJ domain-containing protein</fullName>
    </recommendedName>
</protein>
<evidence type="ECO:0000256" key="2">
    <source>
        <dbReference type="ARBA" id="ARBA00007200"/>
    </source>
</evidence>
<evidence type="ECO:0000259" key="8">
    <source>
        <dbReference type="PROSITE" id="PS51111"/>
    </source>
</evidence>
<dbReference type="STRING" id="62062.ENSHHUP00000007154"/>